<proteinExistence type="predicted"/>
<feature type="transmembrane region" description="Helical" evidence="1">
    <location>
        <begin position="6"/>
        <end position="24"/>
    </location>
</feature>
<protein>
    <submittedName>
        <fullName evidence="2">Uncharacterized protein</fullName>
    </submittedName>
</protein>
<keyword evidence="1" id="KW-0812">Transmembrane</keyword>
<reference evidence="2" key="1">
    <citation type="submission" date="2009-09" db="EMBL/GenBank/DDBJ databases">
        <authorList>
            <consortium name="The Broad Institute Genome Sequencing Platform"/>
            <person name="Ward D."/>
            <person name="Feldgarden M."/>
            <person name="Earl A."/>
            <person name="Young S.K."/>
            <person name="Zeng Q."/>
            <person name="Koehrsen M."/>
            <person name="Alvarado L."/>
            <person name="Berlin A."/>
            <person name="Bochicchio J."/>
            <person name="Borenstein D."/>
            <person name="Chapman S.B."/>
            <person name="Chen Z."/>
            <person name="Engels R."/>
            <person name="Freedman E."/>
            <person name="Gellesch M."/>
            <person name="Goldberg J."/>
            <person name="Griggs A."/>
            <person name="Gujja S."/>
            <person name="Heilman E."/>
            <person name="Heiman D."/>
            <person name="Hepburn T."/>
            <person name="Howarth C."/>
            <person name="Jen D."/>
            <person name="Larson L."/>
            <person name="Lewis B."/>
            <person name="Mehta T."/>
            <person name="Park D."/>
            <person name="Pearson M."/>
            <person name="Roberts A."/>
            <person name="Saif S."/>
            <person name="Shea T."/>
            <person name="Shenoy N."/>
            <person name="Sisk P."/>
            <person name="Stolte C."/>
            <person name="Sykes S."/>
            <person name="Thomson T."/>
            <person name="Walk T."/>
            <person name="White J."/>
            <person name="Yandava C."/>
            <person name="Sibley C.D."/>
            <person name="Field T.R."/>
            <person name="Grinwis M."/>
            <person name="Eshaghurshan C.S."/>
            <person name="Surette M.G."/>
            <person name="Haas B."/>
            <person name="Nusbaum C."/>
            <person name="Birren B."/>
        </authorList>
    </citation>
    <scope>NUCLEOTIDE SEQUENCE [LARGE SCALE GENOMIC DNA]</scope>
    <source>
        <strain evidence="2">ATCC 700633</strain>
    </source>
</reference>
<evidence type="ECO:0000256" key="1">
    <source>
        <dbReference type="SAM" id="Phobius"/>
    </source>
</evidence>
<accession>D0BN64</accession>
<keyword evidence="1" id="KW-0472">Membrane</keyword>
<dbReference type="Proteomes" id="UP000002939">
    <property type="component" value="Unassembled WGS sequence"/>
</dbReference>
<evidence type="ECO:0000313" key="3">
    <source>
        <dbReference type="Proteomes" id="UP000002939"/>
    </source>
</evidence>
<dbReference type="EMBL" id="ACRF02000003">
    <property type="protein sequence ID" value="EEW92554.2"/>
    <property type="molecule type" value="Genomic_DNA"/>
</dbReference>
<comment type="caution">
    <text evidence="2">The sequence shown here is derived from an EMBL/GenBank/DDBJ whole genome shotgun (WGS) entry which is preliminary data.</text>
</comment>
<organism evidence="2 3">
    <name type="scientific">Granulicatella elegans ATCC 700633</name>
    <dbReference type="NCBI Taxonomy" id="626369"/>
    <lineage>
        <taxon>Bacteria</taxon>
        <taxon>Bacillati</taxon>
        <taxon>Bacillota</taxon>
        <taxon>Bacilli</taxon>
        <taxon>Lactobacillales</taxon>
        <taxon>Carnobacteriaceae</taxon>
        <taxon>Granulicatella</taxon>
    </lineage>
</organism>
<evidence type="ECO:0000313" key="2">
    <source>
        <dbReference type="EMBL" id="EEW92554.2"/>
    </source>
</evidence>
<reference evidence="2" key="2">
    <citation type="submission" date="2011-10" db="EMBL/GenBank/DDBJ databases">
        <title>The Genome Sequence of Granulicatella elegans ATCC 700633.</title>
        <authorList>
            <consortium name="The Broad Institute Genome Sequencing Platform"/>
            <consortium name="The Broad Institute Genome Sequencing Center for Infectious Disease"/>
            <person name="Earl A."/>
            <person name="Ward D."/>
            <person name="Feldgarden M."/>
            <person name="Gevers D."/>
            <person name="Sibley C.D."/>
            <person name="Field T.R."/>
            <person name="Grinwis M."/>
            <person name="Eshaghurshan C.S."/>
            <person name="Surette M.G."/>
            <person name="Young S.K."/>
            <person name="Zeng Q."/>
            <person name="Gargeya S."/>
            <person name="Fitzgerald M."/>
            <person name="Haas B."/>
            <person name="Abouelleil A."/>
            <person name="Alvarado L."/>
            <person name="Arachchi H.M."/>
            <person name="Berlin A."/>
            <person name="Brown A."/>
            <person name="Chapman S.B."/>
            <person name="Chen Z."/>
            <person name="Dunbar C."/>
            <person name="Freedman E."/>
            <person name="Gearin G."/>
            <person name="Goldberg J."/>
            <person name="Griggs A."/>
            <person name="Gujja S."/>
            <person name="Heiman D."/>
            <person name="Howarth C."/>
            <person name="Larson L."/>
            <person name="Lui A."/>
            <person name="MacDonald P.J.P."/>
            <person name="Montmayeur A."/>
            <person name="Murphy C."/>
            <person name="Neiman D."/>
            <person name="Pearson M."/>
            <person name="Priest M."/>
            <person name="Roberts A."/>
            <person name="Saif S."/>
            <person name="Shea T."/>
            <person name="Shenoy N."/>
            <person name="Sisk P."/>
            <person name="Stolte C."/>
            <person name="Sykes S."/>
            <person name="Wortman J."/>
            <person name="Nusbaum C."/>
            <person name="Birren B."/>
        </authorList>
    </citation>
    <scope>NUCLEOTIDE SEQUENCE [LARGE SCALE GENOMIC DNA]</scope>
    <source>
        <strain evidence="2">ATCC 700633</strain>
    </source>
</reference>
<gene>
    <name evidence="2" type="ORF">HMPREF0446_01399</name>
</gene>
<dbReference type="AlphaFoldDB" id="D0BN64"/>
<sequence>MNIVLFLLYIVILVIMSAGSYLNLKMKSKEKGFSQLHDWLNHSFQEKPVSSKHHHPRNQKVADVVVEEMPETKATLSHTEKMRQQFLKMVQVFRQFSPEDYSLSVFDKELIQRVSIISSEEIDTMRRSAILIHTEKLKRLYMNNPNLPEELLEHLRVFVEEMEAIQLQEEEVQHMGSKGELVVEAVKGAVNYTTKNRVLKHHLQWKKAIVASEVLSKPKSMR</sequence>
<keyword evidence="3" id="KW-1185">Reference proteome</keyword>
<dbReference type="STRING" id="626369.HMPREF0446_01399"/>
<name>D0BN64_9LACT</name>
<keyword evidence="1" id="KW-1133">Transmembrane helix</keyword>
<dbReference type="HOGENOM" id="CLU_1243865_0_0_9"/>